<evidence type="ECO:0000313" key="2">
    <source>
        <dbReference type="EMBL" id="TFY63552.1"/>
    </source>
</evidence>
<proteinExistence type="predicted"/>
<feature type="compositionally biased region" description="Low complexity" evidence="1">
    <location>
        <begin position="38"/>
        <end position="53"/>
    </location>
</feature>
<dbReference type="Proteomes" id="UP000298327">
    <property type="component" value="Unassembled WGS sequence"/>
</dbReference>
<feature type="region of interest" description="Disordered" evidence="1">
    <location>
        <begin position="30"/>
        <end position="162"/>
    </location>
</feature>
<feature type="compositionally biased region" description="Low complexity" evidence="1">
    <location>
        <begin position="145"/>
        <end position="162"/>
    </location>
</feature>
<evidence type="ECO:0000313" key="3">
    <source>
        <dbReference type="Proteomes" id="UP000298327"/>
    </source>
</evidence>
<protein>
    <submittedName>
        <fullName evidence="2">Uncharacterized protein</fullName>
    </submittedName>
</protein>
<dbReference type="EMBL" id="SEOQ01000410">
    <property type="protein sequence ID" value="TFY63552.1"/>
    <property type="molecule type" value="Genomic_DNA"/>
</dbReference>
<feature type="compositionally biased region" description="Pro residues" evidence="1">
    <location>
        <begin position="134"/>
        <end position="144"/>
    </location>
</feature>
<sequence length="295" mass="30655">MPFFAIPLPTADQVKKGAAKAKNVSVAGYNSAKGRYQSSSFGNGAASSPSSNSGPPPPPSRGATNARLYGPPPTRTASSSGETQSTPSPPPAPARPPLPQRNQSKSSLGSPAGSPAPPHRPPLPARNSSKAGSPTPPPARPPLPQRSTSTASSQSSAPSPALPSRALTFSILLLTLASLIYDILCLGVTAAHLLRHPQDQCIPRSREFAFKHRLPKLKHVCPGFSEGSSTLDGSRFLRGLSVLILGLVRVLLVKGTECYLIIHLLGLSAGTFSPSPSPDCLAIHHLRRPLPPTSG</sequence>
<evidence type="ECO:0000256" key="1">
    <source>
        <dbReference type="SAM" id="MobiDB-lite"/>
    </source>
</evidence>
<comment type="caution">
    <text evidence="2">The sequence shown here is derived from an EMBL/GenBank/DDBJ whole genome shotgun (WGS) entry which is preliminary data.</text>
</comment>
<keyword evidence="3" id="KW-1185">Reference proteome</keyword>
<name>A0A4Y9YN43_9AGAM</name>
<dbReference type="AlphaFoldDB" id="A0A4Y9YN43"/>
<gene>
    <name evidence="2" type="ORF">EVG20_g6260</name>
</gene>
<reference evidence="2 3" key="1">
    <citation type="submission" date="2019-02" db="EMBL/GenBank/DDBJ databases">
        <title>Genome sequencing of the rare red list fungi Dentipellis fragilis.</title>
        <authorList>
            <person name="Buettner E."/>
            <person name="Kellner H."/>
        </authorList>
    </citation>
    <scope>NUCLEOTIDE SEQUENCE [LARGE SCALE GENOMIC DNA]</scope>
    <source>
        <strain evidence="2 3">DSM 105465</strain>
    </source>
</reference>
<feature type="compositionally biased region" description="Pro residues" evidence="1">
    <location>
        <begin position="114"/>
        <end position="124"/>
    </location>
</feature>
<accession>A0A4Y9YN43</accession>
<organism evidence="2 3">
    <name type="scientific">Dentipellis fragilis</name>
    <dbReference type="NCBI Taxonomy" id="205917"/>
    <lineage>
        <taxon>Eukaryota</taxon>
        <taxon>Fungi</taxon>
        <taxon>Dikarya</taxon>
        <taxon>Basidiomycota</taxon>
        <taxon>Agaricomycotina</taxon>
        <taxon>Agaricomycetes</taxon>
        <taxon>Russulales</taxon>
        <taxon>Hericiaceae</taxon>
        <taxon>Dentipellis</taxon>
    </lineage>
</organism>
<feature type="compositionally biased region" description="Pro residues" evidence="1">
    <location>
        <begin position="87"/>
        <end position="99"/>
    </location>
</feature>